<dbReference type="SUPFAM" id="SSF110849">
    <property type="entry name" value="ParB/Sulfiredoxin"/>
    <property type="match status" value="1"/>
</dbReference>
<dbReference type="PANTHER" id="PTHR33375">
    <property type="entry name" value="CHROMOSOME-PARTITIONING PROTEIN PARB-RELATED"/>
    <property type="match status" value="1"/>
</dbReference>
<proteinExistence type="predicted"/>
<sequence>MSKRSLSIAEMTAQLQKPGPALRSQRVDKMTAPLAEMGMQVTLDQLRPYDHNPRTERNPRYDEIKESIRQVGLKHSPPITQRPGDDKFMISDGGNTRLAILNELYEETGDDRFYRFWCVYRPWVTEEQVLAGHLSENENRADLSWIEKALGVAELKRLLEEHEGEVLSQRELARRFSELGFSVSQSQISRMLYTVEHFWPTLPATLRSGIGQPQIKKLIAYREACLEIWKRCNSRQEADFSVAWHDVVSQFDYEEQTELPWSIVEDRLLGMLEDHSGAHLHTLDWCLKRVLEYRQRRQDIDDPEIWQPLQVEMERVRNPEAHPLKFYPPLPGEEDEPSKRERRPRQEVDTSEPLEFEPSGPSQSPPRTTDDQPTFSDENSYLRQELNALRAQNRKLLEGRQAAVASEESVLPINEHEQVTDQDSIAVLRSDDDLAIPEAEEEADLRTDEERINSLTLSVIDEPEGKRKLRHAVAAMHGGQAGDFQDFAVQSIPLMSAGPLTPVTDIWWVDAHVQTPKKLRYVIYRLAQSLGQWAGFPLSDTELYPAPLQLNQEEGLGYHLQPLSGDLEQDPAAQKVWQLLAALSGEVQPAYPSDISLIGDLLGTAGEAEHLPDEVLIRLFRLIRLVRVLRTQESTRGDS</sequence>
<dbReference type="NCBIfam" id="TIGR03764">
    <property type="entry name" value="ICE_PFGI_1_parB"/>
    <property type="match status" value="1"/>
</dbReference>
<dbReference type="InterPro" id="IPR036086">
    <property type="entry name" value="ParB/Sulfiredoxin_sf"/>
</dbReference>
<dbReference type="EMBL" id="LM997413">
    <property type="protein sequence ID" value="CEA04075.1"/>
    <property type="molecule type" value="Genomic_DNA"/>
</dbReference>
<dbReference type="PATRIC" id="fig|1461581.3.peg.1317"/>
<dbReference type="OrthoDB" id="7656008at2"/>
<accession>A0A078MCR2</accession>
<dbReference type="InterPro" id="IPR022304">
    <property type="entry name" value="ICE_PFGI_1_ParB"/>
</dbReference>
<gene>
    <name evidence="2" type="ORF">BN1049_01338</name>
</gene>
<evidence type="ECO:0000313" key="2">
    <source>
        <dbReference type="EMBL" id="CEA04075.1"/>
    </source>
</evidence>
<dbReference type="RefSeq" id="WP_052508722.1">
    <property type="nucleotide sequence ID" value="NZ_LK391969.1"/>
</dbReference>
<organism evidence="2">
    <name type="scientific">Pseudomonas saudimassiliensis</name>
    <dbReference type="NCBI Taxonomy" id="1461581"/>
    <lineage>
        <taxon>Bacteria</taxon>
        <taxon>Pseudomonadati</taxon>
        <taxon>Pseudomonadota</taxon>
        <taxon>Gammaproteobacteria</taxon>
        <taxon>Pseudomonadales</taxon>
        <taxon>Pseudomonadaceae</taxon>
        <taxon>Pseudomonas</taxon>
    </lineage>
</organism>
<feature type="region of interest" description="Disordered" evidence="1">
    <location>
        <begin position="320"/>
        <end position="377"/>
    </location>
</feature>
<reference evidence="2" key="1">
    <citation type="submission" date="2014-07" db="EMBL/GenBank/DDBJ databases">
        <authorList>
            <person name="Urmite Genomes Urmite Genomes"/>
        </authorList>
    </citation>
    <scope>NUCLEOTIDE SEQUENCE</scope>
    <source>
        <strain evidence="2">12M76_air</strain>
    </source>
</reference>
<dbReference type="PANTHER" id="PTHR33375:SF1">
    <property type="entry name" value="CHROMOSOME-PARTITIONING PROTEIN PARB-RELATED"/>
    <property type="match status" value="1"/>
</dbReference>
<feature type="compositionally biased region" description="Polar residues" evidence="1">
    <location>
        <begin position="360"/>
        <end position="377"/>
    </location>
</feature>
<dbReference type="EMBL" id="LK391969">
    <property type="protein sequence ID" value="CEF26409.1"/>
    <property type="molecule type" value="Genomic_DNA"/>
</dbReference>
<dbReference type="GO" id="GO:0005694">
    <property type="term" value="C:chromosome"/>
    <property type="evidence" value="ECO:0007669"/>
    <property type="project" value="TreeGrafter"/>
</dbReference>
<dbReference type="InterPro" id="IPR050336">
    <property type="entry name" value="Chromosome_partition/occlusion"/>
</dbReference>
<dbReference type="GO" id="GO:0007059">
    <property type="term" value="P:chromosome segregation"/>
    <property type="evidence" value="ECO:0007669"/>
    <property type="project" value="TreeGrafter"/>
</dbReference>
<dbReference type="Gene3D" id="1.10.10.2830">
    <property type="match status" value="1"/>
</dbReference>
<evidence type="ECO:0000256" key="1">
    <source>
        <dbReference type="SAM" id="MobiDB-lite"/>
    </source>
</evidence>
<protein>
    <submittedName>
        <fullName evidence="2">Protein with ParB-like nuclease domain in PFGI-1-like cluster</fullName>
    </submittedName>
</protein>
<dbReference type="AlphaFoldDB" id="A0A078MCR2"/>
<name>A0A078MCR2_9PSED</name>